<comment type="caution">
    <text evidence="2">The sequence shown here is derived from an EMBL/GenBank/DDBJ whole genome shotgun (WGS) entry which is preliminary data.</text>
</comment>
<dbReference type="Pfam" id="PF26639">
    <property type="entry name" value="Het-6_barrel"/>
    <property type="match status" value="1"/>
</dbReference>
<dbReference type="EMBL" id="JBANMG010000002">
    <property type="protein sequence ID" value="KAK6956958.1"/>
    <property type="molecule type" value="Genomic_DNA"/>
</dbReference>
<evidence type="ECO:0000313" key="2">
    <source>
        <dbReference type="EMBL" id="KAK6956958.1"/>
    </source>
</evidence>
<reference evidence="2 3" key="1">
    <citation type="journal article" date="2024" name="Front Chem Biol">
        <title>Unveiling the potential of Daldinia eschscholtzii MFLUCC 19-0629 through bioactivity and bioinformatics studies for enhanced sustainable agriculture production.</title>
        <authorList>
            <person name="Brooks S."/>
            <person name="Weaver J.A."/>
            <person name="Klomchit A."/>
            <person name="Alharthi S.A."/>
            <person name="Onlamun T."/>
            <person name="Nurani R."/>
            <person name="Vong T.K."/>
            <person name="Alberti F."/>
            <person name="Greco C."/>
        </authorList>
    </citation>
    <scope>NUCLEOTIDE SEQUENCE [LARGE SCALE GENOMIC DNA]</scope>
    <source>
        <strain evidence="2">MFLUCC 19-0629</strain>
    </source>
</reference>
<dbReference type="Pfam" id="PF06985">
    <property type="entry name" value="HET"/>
    <property type="match status" value="1"/>
</dbReference>
<accession>A0AAX6MWD4</accession>
<dbReference type="Proteomes" id="UP001369815">
    <property type="component" value="Unassembled WGS sequence"/>
</dbReference>
<dbReference type="PANTHER" id="PTHR24148">
    <property type="entry name" value="ANKYRIN REPEAT DOMAIN-CONTAINING PROTEIN 39 HOMOLOG-RELATED"/>
    <property type="match status" value="1"/>
</dbReference>
<organism evidence="2 3">
    <name type="scientific">Daldinia eschscholtzii</name>
    <dbReference type="NCBI Taxonomy" id="292717"/>
    <lineage>
        <taxon>Eukaryota</taxon>
        <taxon>Fungi</taxon>
        <taxon>Dikarya</taxon>
        <taxon>Ascomycota</taxon>
        <taxon>Pezizomycotina</taxon>
        <taxon>Sordariomycetes</taxon>
        <taxon>Xylariomycetidae</taxon>
        <taxon>Xylariales</taxon>
        <taxon>Hypoxylaceae</taxon>
        <taxon>Daldinia</taxon>
    </lineage>
</organism>
<evidence type="ECO:0000313" key="3">
    <source>
        <dbReference type="Proteomes" id="UP001369815"/>
    </source>
</evidence>
<dbReference type="InterPro" id="IPR010730">
    <property type="entry name" value="HET"/>
</dbReference>
<evidence type="ECO:0000259" key="1">
    <source>
        <dbReference type="Pfam" id="PF06985"/>
    </source>
</evidence>
<proteinExistence type="predicted"/>
<sequence length="687" mass="78052">MANQQIYQHLPAGSMRLLSIVPGFPSEAINCSLVIVDDVEQAPTFDAISYVWGTELSEEPIMCNGQRMTVTKNLLEAMRYLRPLPSWDSVITWPKDHPLHSSCNVWRGFASNRQEKRGDSDFQQERPIWIDALCINQSDNAEKSLHVKSIDRVYANAHTVKIWLGKLPNTVYPNNQPPPELQQLTGVPAFLRQRSRPISQRGKMPVVLTMIAQALRNVQAGEIYSTASKSASDAVYRNLVHGFPNASAEDWHYLREFFDNLWFQRVWIVQEVVLAPRAIAILGEWEVSWTAIGRAAAWFQTHGFALPTNVEFKGELGDLLPISEVAAMWHMHMTPVKRRPLLQMLRDLRERKATLKEDKVYATYSLAEETVNTDRLDPLMEPVYGNPINEVYQNVIRFLLIEHGELSALSHAGGIQGLKTTAWPSWVPDWSQPKACVELISHNHDNPPYNASNDEYLTFGDSSDPGCLSVRGIRVPSGGIRAYGDKLVSYGFRHKTYKEERDFVGAAWSLIAHWTDKVDNPEDRRPEMYQPKNIPHTFVSTLAAGLSDTKKPINEDPEFLDDAVQWLLQQFGKRIPISGISQKRKWTDSLLKSSSSVRFHEAFTRVCLHRRFFITEGNLMGIGPETMERDDMVVVLFGGKVPYVIRQLGAERYSFIGECYVPGLMAGEAIEQWRTRKTPAAEFFNLV</sequence>
<feature type="domain" description="Heterokaryon incompatibility" evidence="1">
    <location>
        <begin position="123"/>
        <end position="271"/>
    </location>
</feature>
<keyword evidence="3" id="KW-1185">Reference proteome</keyword>
<dbReference type="InterPro" id="IPR052895">
    <property type="entry name" value="HetReg/Transcr_Mod"/>
</dbReference>
<dbReference type="AlphaFoldDB" id="A0AAX6MWD4"/>
<protein>
    <recommendedName>
        <fullName evidence="1">Heterokaryon incompatibility domain-containing protein</fullName>
    </recommendedName>
</protein>
<name>A0AAX6MWD4_9PEZI</name>
<gene>
    <name evidence="2" type="ORF">Daesc_002240</name>
</gene>
<dbReference type="PANTHER" id="PTHR24148:SF80">
    <property type="entry name" value="HETEROKARYON INCOMPATIBILITY DOMAIN-CONTAINING PROTEIN"/>
    <property type="match status" value="1"/>
</dbReference>